<dbReference type="AlphaFoldDB" id="A0A8R7URH9"/>
<reference evidence="2" key="1">
    <citation type="journal article" date="2013" name="Nature">
        <title>Draft genome of the wheat A-genome progenitor Triticum urartu.</title>
        <authorList>
            <person name="Ling H.Q."/>
            <person name="Zhao S."/>
            <person name="Liu D."/>
            <person name="Wang J."/>
            <person name="Sun H."/>
            <person name="Zhang C."/>
            <person name="Fan H."/>
            <person name="Li D."/>
            <person name="Dong L."/>
            <person name="Tao Y."/>
            <person name="Gao C."/>
            <person name="Wu H."/>
            <person name="Li Y."/>
            <person name="Cui Y."/>
            <person name="Guo X."/>
            <person name="Zheng S."/>
            <person name="Wang B."/>
            <person name="Yu K."/>
            <person name="Liang Q."/>
            <person name="Yang W."/>
            <person name="Lou X."/>
            <person name="Chen J."/>
            <person name="Feng M."/>
            <person name="Jian J."/>
            <person name="Zhang X."/>
            <person name="Luo G."/>
            <person name="Jiang Y."/>
            <person name="Liu J."/>
            <person name="Wang Z."/>
            <person name="Sha Y."/>
            <person name="Zhang B."/>
            <person name="Wu H."/>
            <person name="Tang D."/>
            <person name="Shen Q."/>
            <person name="Xue P."/>
            <person name="Zou S."/>
            <person name="Wang X."/>
            <person name="Liu X."/>
            <person name="Wang F."/>
            <person name="Yang Y."/>
            <person name="An X."/>
            <person name="Dong Z."/>
            <person name="Zhang K."/>
            <person name="Zhang X."/>
            <person name="Luo M.C."/>
            <person name="Dvorak J."/>
            <person name="Tong Y."/>
            <person name="Wang J."/>
            <person name="Yang H."/>
            <person name="Li Z."/>
            <person name="Wang D."/>
            <person name="Zhang A."/>
            <person name="Wang J."/>
        </authorList>
    </citation>
    <scope>NUCLEOTIDE SEQUENCE</scope>
    <source>
        <strain evidence="2">cv. G1812</strain>
    </source>
</reference>
<evidence type="ECO:0000313" key="1">
    <source>
        <dbReference type="EnsemblPlants" id="TuG1812G0500005393.01.T01.cds373954"/>
    </source>
</evidence>
<dbReference type="Gramene" id="TuG1812G0500005393.01.T01">
    <property type="protein sequence ID" value="TuG1812G0500005393.01.T01.cds373954"/>
    <property type="gene ID" value="TuG1812G0500005393.01"/>
</dbReference>
<protein>
    <submittedName>
        <fullName evidence="1">Uncharacterized protein</fullName>
    </submittedName>
</protein>
<proteinExistence type="predicted"/>
<sequence length="131" mass="14462">MSSLSMTQASVPQRARHILQYQSSSLRPRAFAELLLGFVPELVCPEGSPTALRVALVDILGAFLVLVIEPRLPPLLVLVLTAVLGHPQLLKPPLHGILLQGFLSSELIYGCNWLRFMSRTEEALIHLFVVN</sequence>
<reference evidence="1" key="2">
    <citation type="submission" date="2018-03" db="EMBL/GenBank/DDBJ databases">
        <title>The Triticum urartu genome reveals the dynamic nature of wheat genome evolution.</title>
        <authorList>
            <person name="Ling H."/>
            <person name="Ma B."/>
            <person name="Shi X."/>
            <person name="Liu H."/>
            <person name="Dong L."/>
            <person name="Sun H."/>
            <person name="Cao Y."/>
            <person name="Gao Q."/>
            <person name="Zheng S."/>
            <person name="Li Y."/>
            <person name="Yu Y."/>
            <person name="Du H."/>
            <person name="Qi M."/>
            <person name="Li Y."/>
            <person name="Yu H."/>
            <person name="Cui Y."/>
            <person name="Wang N."/>
            <person name="Chen C."/>
            <person name="Wu H."/>
            <person name="Zhao Y."/>
            <person name="Zhang J."/>
            <person name="Li Y."/>
            <person name="Zhou W."/>
            <person name="Zhang B."/>
            <person name="Hu W."/>
            <person name="Eijk M."/>
            <person name="Tang J."/>
            <person name="Witsenboer H."/>
            <person name="Zhao S."/>
            <person name="Li Z."/>
            <person name="Zhang A."/>
            <person name="Wang D."/>
            <person name="Liang C."/>
        </authorList>
    </citation>
    <scope>NUCLEOTIDE SEQUENCE [LARGE SCALE GENOMIC DNA]</scope>
    <source>
        <strain evidence="1">cv. G1812</strain>
    </source>
</reference>
<dbReference type="Proteomes" id="UP000015106">
    <property type="component" value="Chromosome 5"/>
</dbReference>
<dbReference type="EnsemblPlants" id="TuG1812G0500005393.01.T01">
    <property type="protein sequence ID" value="TuG1812G0500005393.01.T01.cds373954"/>
    <property type="gene ID" value="TuG1812G0500005393.01"/>
</dbReference>
<keyword evidence="2" id="KW-1185">Reference proteome</keyword>
<name>A0A8R7URH9_TRIUA</name>
<reference evidence="1" key="3">
    <citation type="submission" date="2022-06" db="UniProtKB">
        <authorList>
            <consortium name="EnsemblPlants"/>
        </authorList>
    </citation>
    <scope>IDENTIFICATION</scope>
</reference>
<accession>A0A8R7URH9</accession>
<evidence type="ECO:0000313" key="2">
    <source>
        <dbReference type="Proteomes" id="UP000015106"/>
    </source>
</evidence>
<organism evidence="1 2">
    <name type="scientific">Triticum urartu</name>
    <name type="common">Red wild einkorn</name>
    <name type="synonym">Crithodium urartu</name>
    <dbReference type="NCBI Taxonomy" id="4572"/>
    <lineage>
        <taxon>Eukaryota</taxon>
        <taxon>Viridiplantae</taxon>
        <taxon>Streptophyta</taxon>
        <taxon>Embryophyta</taxon>
        <taxon>Tracheophyta</taxon>
        <taxon>Spermatophyta</taxon>
        <taxon>Magnoliopsida</taxon>
        <taxon>Liliopsida</taxon>
        <taxon>Poales</taxon>
        <taxon>Poaceae</taxon>
        <taxon>BOP clade</taxon>
        <taxon>Pooideae</taxon>
        <taxon>Triticodae</taxon>
        <taxon>Triticeae</taxon>
        <taxon>Triticinae</taxon>
        <taxon>Triticum</taxon>
    </lineage>
</organism>